<gene>
    <name evidence="2" type="ORF">CVIRNUC_006065</name>
</gene>
<keyword evidence="3" id="KW-1185">Reference proteome</keyword>
<accession>A0AAV1IA13</accession>
<dbReference type="AlphaFoldDB" id="A0AAV1IA13"/>
<organism evidence="2 3">
    <name type="scientific">Coccomyxa viridis</name>
    <dbReference type="NCBI Taxonomy" id="1274662"/>
    <lineage>
        <taxon>Eukaryota</taxon>
        <taxon>Viridiplantae</taxon>
        <taxon>Chlorophyta</taxon>
        <taxon>core chlorophytes</taxon>
        <taxon>Trebouxiophyceae</taxon>
        <taxon>Trebouxiophyceae incertae sedis</taxon>
        <taxon>Coccomyxaceae</taxon>
        <taxon>Coccomyxa</taxon>
    </lineage>
</organism>
<feature type="chain" id="PRO_5043841546" evidence="1">
    <location>
        <begin position="22"/>
        <end position="233"/>
    </location>
</feature>
<sequence>MRLRTALIALAAFCAVTGALAKDSDDAQAPAGQPSKPVSDLLFILSADMALFTADNTLVLTNASSTAQFYGKGADAGVIITPDFANSTAGAKYVSSSGQWLNNPTATLYGFDQNGTDHSILVTLSSPMTDVDSKMVTFNATVISNSTAIKSSKGVANAAEKQAETDNTLMLTSVQAGTMLTDVALFVDSDSDALAPEAKTERWGRGGGYRRYGGYRRGYGGYGCGWGCRLFGR</sequence>
<name>A0AAV1IA13_9CHLO</name>
<keyword evidence="1" id="KW-0732">Signal</keyword>
<evidence type="ECO:0000256" key="1">
    <source>
        <dbReference type="SAM" id="SignalP"/>
    </source>
</evidence>
<comment type="caution">
    <text evidence="2">The sequence shown here is derived from an EMBL/GenBank/DDBJ whole genome shotgun (WGS) entry which is preliminary data.</text>
</comment>
<evidence type="ECO:0000313" key="3">
    <source>
        <dbReference type="Proteomes" id="UP001314263"/>
    </source>
</evidence>
<dbReference type="Proteomes" id="UP001314263">
    <property type="component" value="Unassembled WGS sequence"/>
</dbReference>
<feature type="signal peptide" evidence="1">
    <location>
        <begin position="1"/>
        <end position="21"/>
    </location>
</feature>
<evidence type="ECO:0000313" key="2">
    <source>
        <dbReference type="EMBL" id="CAK0782870.1"/>
    </source>
</evidence>
<reference evidence="2 3" key="1">
    <citation type="submission" date="2023-10" db="EMBL/GenBank/DDBJ databases">
        <authorList>
            <person name="Maclean D."/>
            <person name="Macfadyen A."/>
        </authorList>
    </citation>
    <scope>NUCLEOTIDE SEQUENCE [LARGE SCALE GENOMIC DNA]</scope>
</reference>
<proteinExistence type="predicted"/>
<protein>
    <submittedName>
        <fullName evidence="2">Uncharacterized protein</fullName>
    </submittedName>
</protein>
<dbReference type="EMBL" id="CAUYUE010000007">
    <property type="protein sequence ID" value="CAK0782870.1"/>
    <property type="molecule type" value="Genomic_DNA"/>
</dbReference>